<proteinExistence type="predicted"/>
<organism evidence="1 2">
    <name type="scientific">Neoasaia chiangmaiensis</name>
    <dbReference type="NCBI Taxonomy" id="320497"/>
    <lineage>
        <taxon>Bacteria</taxon>
        <taxon>Pseudomonadati</taxon>
        <taxon>Pseudomonadota</taxon>
        <taxon>Alphaproteobacteria</taxon>
        <taxon>Acetobacterales</taxon>
        <taxon>Acetobacteraceae</taxon>
        <taxon>Neoasaia</taxon>
    </lineage>
</organism>
<gene>
    <name evidence="1" type="ORF">A0U93_05970</name>
</gene>
<name>A0A1U9KP32_9PROT</name>
<dbReference type="AlphaFoldDB" id="A0A1U9KP32"/>
<protein>
    <submittedName>
        <fullName evidence="1">Uncharacterized protein</fullName>
    </submittedName>
</protein>
<dbReference type="RefSeq" id="WP_077806544.1">
    <property type="nucleotide sequence ID" value="NZ_BJXS01000002.1"/>
</dbReference>
<dbReference type="KEGG" id="nch:A0U93_05970"/>
<reference evidence="1 2" key="1">
    <citation type="submission" date="2016-03" db="EMBL/GenBank/DDBJ databases">
        <title>Acetic acid bacteria sequencing.</title>
        <authorList>
            <person name="Brandt J."/>
            <person name="Jakob F."/>
            <person name="Vogel R.F."/>
        </authorList>
    </citation>
    <scope>NUCLEOTIDE SEQUENCE [LARGE SCALE GENOMIC DNA]</scope>
    <source>
        <strain evidence="1 2">NBRC 101099</strain>
    </source>
</reference>
<evidence type="ECO:0000313" key="2">
    <source>
        <dbReference type="Proteomes" id="UP000188604"/>
    </source>
</evidence>
<dbReference type="Proteomes" id="UP000188604">
    <property type="component" value="Chromosome"/>
</dbReference>
<dbReference type="EMBL" id="CP014691">
    <property type="protein sequence ID" value="AQS87557.1"/>
    <property type="molecule type" value="Genomic_DNA"/>
</dbReference>
<evidence type="ECO:0000313" key="1">
    <source>
        <dbReference type="EMBL" id="AQS87557.1"/>
    </source>
</evidence>
<sequence>MALPVGVDGFGPFEPEGPEAGALPVALSSGLRLLNKETPLRDLKVGGSGAASGWLSQPVPCVPATNTT</sequence>
<accession>A0A1U9KP32</accession>
<dbReference type="STRING" id="320497.A0U93_05970"/>
<keyword evidence="2" id="KW-1185">Reference proteome</keyword>